<evidence type="ECO:0000256" key="6">
    <source>
        <dbReference type="SAM" id="Phobius"/>
    </source>
</evidence>
<dbReference type="Proteomes" id="UP000831787">
    <property type="component" value="Chromosome"/>
</dbReference>
<evidence type="ECO:0000256" key="4">
    <source>
        <dbReference type="ARBA" id="ARBA00022989"/>
    </source>
</evidence>
<evidence type="ECO:0000256" key="5">
    <source>
        <dbReference type="ARBA" id="ARBA00023136"/>
    </source>
</evidence>
<name>A0ABY4EM15_9BACI</name>
<dbReference type="InterPro" id="IPR007168">
    <property type="entry name" value="Phageshock_PspC_N"/>
</dbReference>
<proteinExistence type="predicted"/>
<keyword evidence="3 6" id="KW-0812">Transmembrane</keyword>
<dbReference type="InterPro" id="IPR052027">
    <property type="entry name" value="PspC"/>
</dbReference>
<sequence>MKKLYKSTSNHQLTGVLGGISELYNLDASLLRIIFVLSVIVTSGFTLLVYIAAAIIMPTDKEL</sequence>
<evidence type="ECO:0000256" key="1">
    <source>
        <dbReference type="ARBA" id="ARBA00004162"/>
    </source>
</evidence>
<feature type="domain" description="Phage shock protein PspC N-terminal" evidence="7">
    <location>
        <begin position="2"/>
        <end position="59"/>
    </location>
</feature>
<gene>
    <name evidence="8" type="ORF">MUN89_03965</name>
</gene>
<reference evidence="8 9" key="1">
    <citation type="submission" date="2022-04" db="EMBL/GenBank/DDBJ databases">
        <title>Halobacillus sp. isolated from saltern.</title>
        <authorList>
            <person name="Won M."/>
            <person name="Lee C.-M."/>
            <person name="Woen H.-Y."/>
            <person name="Kwon S.-W."/>
        </authorList>
    </citation>
    <scope>NUCLEOTIDE SEQUENCE [LARGE SCALE GENOMIC DNA]</scope>
    <source>
        <strain evidence="8 9">SSBR10-3</strain>
    </source>
</reference>
<dbReference type="RefSeq" id="WP_244711596.1">
    <property type="nucleotide sequence ID" value="NZ_CP095073.1"/>
</dbReference>
<feature type="transmembrane region" description="Helical" evidence="6">
    <location>
        <begin position="33"/>
        <end position="57"/>
    </location>
</feature>
<keyword evidence="2" id="KW-1003">Cell membrane</keyword>
<keyword evidence="4 6" id="KW-1133">Transmembrane helix</keyword>
<dbReference type="EMBL" id="CP095073">
    <property type="protein sequence ID" value="UOQ45121.1"/>
    <property type="molecule type" value="Genomic_DNA"/>
</dbReference>
<evidence type="ECO:0000259" key="7">
    <source>
        <dbReference type="Pfam" id="PF04024"/>
    </source>
</evidence>
<comment type="subcellular location">
    <subcellularLocation>
        <location evidence="1">Cell membrane</location>
        <topology evidence="1">Single-pass membrane protein</topology>
    </subcellularLocation>
</comment>
<organism evidence="8 9">
    <name type="scientific">Halobacillus salinarum</name>
    <dbReference type="NCBI Taxonomy" id="2932257"/>
    <lineage>
        <taxon>Bacteria</taxon>
        <taxon>Bacillati</taxon>
        <taxon>Bacillota</taxon>
        <taxon>Bacilli</taxon>
        <taxon>Bacillales</taxon>
        <taxon>Bacillaceae</taxon>
        <taxon>Halobacillus</taxon>
    </lineage>
</organism>
<protein>
    <submittedName>
        <fullName evidence="8">PspC domain-containing protein</fullName>
    </submittedName>
</protein>
<evidence type="ECO:0000313" key="8">
    <source>
        <dbReference type="EMBL" id="UOQ45121.1"/>
    </source>
</evidence>
<dbReference type="PANTHER" id="PTHR33885">
    <property type="entry name" value="PHAGE SHOCK PROTEIN C"/>
    <property type="match status" value="1"/>
</dbReference>
<evidence type="ECO:0000256" key="2">
    <source>
        <dbReference type="ARBA" id="ARBA00022475"/>
    </source>
</evidence>
<accession>A0ABY4EM15</accession>
<dbReference type="Pfam" id="PF04024">
    <property type="entry name" value="PspC"/>
    <property type="match status" value="1"/>
</dbReference>
<evidence type="ECO:0000256" key="3">
    <source>
        <dbReference type="ARBA" id="ARBA00022692"/>
    </source>
</evidence>
<dbReference type="PANTHER" id="PTHR33885:SF3">
    <property type="entry name" value="PHAGE SHOCK PROTEIN C"/>
    <property type="match status" value="1"/>
</dbReference>
<keyword evidence="9" id="KW-1185">Reference proteome</keyword>
<keyword evidence="5 6" id="KW-0472">Membrane</keyword>
<evidence type="ECO:0000313" key="9">
    <source>
        <dbReference type="Proteomes" id="UP000831787"/>
    </source>
</evidence>